<evidence type="ECO:0000256" key="2">
    <source>
        <dbReference type="ARBA" id="ARBA00004369"/>
    </source>
</evidence>
<feature type="region of interest" description="Disordered" evidence="8">
    <location>
        <begin position="546"/>
        <end position="566"/>
    </location>
</feature>
<evidence type="ECO:0000256" key="3">
    <source>
        <dbReference type="ARBA" id="ARBA00007471"/>
    </source>
</evidence>
<evidence type="ECO:0000256" key="4">
    <source>
        <dbReference type="ARBA" id="ARBA00018495"/>
    </source>
</evidence>
<keyword evidence="11" id="KW-1185">Reference proteome</keyword>
<dbReference type="GO" id="GO:0016529">
    <property type="term" value="C:sarcoplasmic reticulum"/>
    <property type="evidence" value="ECO:0007669"/>
    <property type="project" value="UniProtKB-SubCell"/>
</dbReference>
<dbReference type="PANTHER" id="PTHR10807">
    <property type="entry name" value="MYOTUBULARIN-RELATED"/>
    <property type="match status" value="1"/>
</dbReference>
<comment type="similarity">
    <text evidence="3">Belongs to the protein-tyrosine phosphatase family. Non-receptor class myotubularin subfamily.</text>
</comment>
<evidence type="ECO:0000256" key="7">
    <source>
        <dbReference type="ARBA" id="ARBA00033343"/>
    </source>
</evidence>
<dbReference type="Ensembl" id="ENSPKIT00000004879.1">
    <property type="protein sequence ID" value="ENSPKIP00000024176.1"/>
    <property type="gene ID" value="ENSPKIG00000007524.1"/>
</dbReference>
<dbReference type="GO" id="GO:0016020">
    <property type="term" value="C:membrane"/>
    <property type="evidence" value="ECO:0007669"/>
    <property type="project" value="TreeGrafter"/>
</dbReference>
<dbReference type="InterPro" id="IPR029021">
    <property type="entry name" value="Prot-tyrosine_phosphatase-like"/>
</dbReference>
<dbReference type="GO" id="GO:0030017">
    <property type="term" value="C:sarcomere"/>
    <property type="evidence" value="ECO:0007669"/>
    <property type="project" value="UniProtKB-SubCell"/>
</dbReference>
<dbReference type="Pfam" id="PF06602">
    <property type="entry name" value="Myotub-related"/>
    <property type="match status" value="1"/>
</dbReference>
<dbReference type="Proteomes" id="UP000261540">
    <property type="component" value="Unplaced"/>
</dbReference>
<accession>A0A3B3S2A1</accession>
<reference evidence="10" key="2">
    <citation type="submission" date="2025-09" db="UniProtKB">
        <authorList>
            <consortium name="Ensembl"/>
        </authorList>
    </citation>
    <scope>IDENTIFICATION</scope>
</reference>
<dbReference type="InterPro" id="IPR010569">
    <property type="entry name" value="Myotubularin-like_Pase_dom"/>
</dbReference>
<proteinExistence type="inferred from homology"/>
<dbReference type="OrthoDB" id="271628at2759"/>
<evidence type="ECO:0000313" key="11">
    <source>
        <dbReference type="Proteomes" id="UP000261540"/>
    </source>
</evidence>
<name>A0A3B3S2A1_9TELE</name>
<evidence type="ECO:0000259" key="9">
    <source>
        <dbReference type="PROSITE" id="PS51339"/>
    </source>
</evidence>
<keyword evidence="5" id="KW-0963">Cytoplasm</keyword>
<dbReference type="GO" id="GO:0048741">
    <property type="term" value="P:skeletal muscle fiber development"/>
    <property type="evidence" value="ECO:0007669"/>
    <property type="project" value="Ensembl"/>
</dbReference>
<dbReference type="PANTHER" id="PTHR10807:SF37">
    <property type="entry name" value="MYOTUBULARIN-RELATED PROTEIN 12"/>
    <property type="match status" value="1"/>
</dbReference>
<comment type="subcellular location">
    <subcellularLocation>
        <location evidence="1">Cytoplasm</location>
        <location evidence="1">Myofibril</location>
        <location evidence="1">Sarcomere</location>
    </subcellularLocation>
    <subcellularLocation>
        <location evidence="2">Sarcoplasmic reticulum</location>
    </subcellularLocation>
</comment>
<reference evidence="10" key="1">
    <citation type="submission" date="2025-08" db="UniProtKB">
        <authorList>
            <consortium name="Ensembl"/>
        </authorList>
    </citation>
    <scope>IDENTIFICATION</scope>
</reference>
<protein>
    <recommendedName>
        <fullName evidence="4">Myotubularin-related protein 12</fullName>
    </recommendedName>
    <alternativeName>
        <fullName evidence="7">Inactive phosphatidylinositol 3-phosphatase 12</fullName>
    </alternativeName>
</protein>
<dbReference type="SUPFAM" id="SSF50729">
    <property type="entry name" value="PH domain-like"/>
    <property type="match status" value="1"/>
</dbReference>
<evidence type="ECO:0000256" key="1">
    <source>
        <dbReference type="ARBA" id="ARBA00004204"/>
    </source>
</evidence>
<dbReference type="InterPro" id="IPR022587">
    <property type="entry name" value="MTMR12-like_C"/>
</dbReference>
<dbReference type="Gene3D" id="2.30.29.30">
    <property type="entry name" value="Pleckstrin-homology domain (PH domain)/Phosphotyrosine-binding domain (PTB)"/>
    <property type="match status" value="1"/>
</dbReference>
<feature type="domain" description="Myotubularin phosphatase" evidence="9">
    <location>
        <begin position="204"/>
        <end position="644"/>
    </location>
</feature>
<dbReference type="AlphaFoldDB" id="A0A3B3S2A1"/>
<dbReference type="GO" id="GO:0046856">
    <property type="term" value="P:phosphatidylinositol dephosphorylation"/>
    <property type="evidence" value="ECO:0007669"/>
    <property type="project" value="TreeGrafter"/>
</dbReference>
<dbReference type="GO" id="GO:0007626">
    <property type="term" value="P:locomotory behavior"/>
    <property type="evidence" value="ECO:0007669"/>
    <property type="project" value="Ensembl"/>
</dbReference>
<dbReference type="Pfam" id="PF12578">
    <property type="entry name" value="3-PAP"/>
    <property type="match status" value="1"/>
</dbReference>
<sequence length="746" mass="85089">MLSTLGGGGGKPAKPSFVSYVTPEEINQTEKECSRKEKHPDLLPGEVIFCSAGPVLKSIKDDLFQRVVYGTLLCTNFRVSFISDEAPSDEEAAQLFKNKLYGENDIPLTCVDHIYGGFDDKKKLIISGFVKNKYPSKIIVCCKDLRLFHFSLAYAKEEDAKKIFQGIVYHCLEPKSLKCVFAFSYGEKTLLNKENQTKPKTVMFDTSEDWAQEIKRTKGNCKLISNNADFSISAKLPQFFIVPTHVTQEDLTKFDGKGIPIWCWSHHSGCALFKTASLPLMQEDASSQLYKSYMEGMLNAVAQTHLYSVKTEELSDSLPTVQDIQQSYSKFKQFFLLDNTNDFWMTDVKWFSSLEGSCWLDIIRQCLAKAVEVVECLEKENTNVLIMEEEGSDLCCVISSLVQLMFDPYYRTLGGFQSLIQKEWVMGGHRFLDRCNHLHLKDKEQSQAPVFLLFLESVWQLQQQYPPAFQFSETYLTVLSDSIDVSVFSTFLFNSPHHMASIAKAMLEPGQRSPVNWPTVWDWSVQFDSRAQDFFINPLYMERSRQDKAPRKMPRPKHQRHQSLPSSAFKFSPSAKKGFLKDETDSLKKMLRVKRLSRWMNSPDSAQASTREFFVAWQRRPLDYHGLLLPCLEGPTLRLWSQRYLRWIPEAQIFGGGSITILKKLADLLAEVQDLRGNLDRQACRADFNHQGVVARAKSSIQLSSAFPFTMPRSRSFKPAIPIGPLHSLITDSLADQEDEENLGIV</sequence>
<evidence type="ECO:0000256" key="5">
    <source>
        <dbReference type="ARBA" id="ARBA00022490"/>
    </source>
</evidence>
<dbReference type="InterPro" id="IPR011993">
    <property type="entry name" value="PH-like_dom_sf"/>
</dbReference>
<dbReference type="GeneTree" id="ENSGT00940000160263"/>
<dbReference type="SUPFAM" id="SSF52799">
    <property type="entry name" value="(Phosphotyrosine protein) phosphatases II"/>
    <property type="match status" value="1"/>
</dbReference>
<keyword evidence="6" id="KW-0703">Sarcoplasmic reticulum</keyword>
<organism evidence="10 11">
    <name type="scientific">Paramormyrops kingsleyae</name>
    <dbReference type="NCBI Taxonomy" id="1676925"/>
    <lineage>
        <taxon>Eukaryota</taxon>
        <taxon>Metazoa</taxon>
        <taxon>Chordata</taxon>
        <taxon>Craniata</taxon>
        <taxon>Vertebrata</taxon>
        <taxon>Euteleostomi</taxon>
        <taxon>Actinopterygii</taxon>
        <taxon>Neopterygii</taxon>
        <taxon>Teleostei</taxon>
        <taxon>Osteoglossocephala</taxon>
        <taxon>Osteoglossomorpha</taxon>
        <taxon>Osteoglossiformes</taxon>
        <taxon>Mormyridae</taxon>
        <taxon>Paramormyrops</taxon>
    </lineage>
</organism>
<dbReference type="InterPro" id="IPR030564">
    <property type="entry name" value="Myotubularin"/>
</dbReference>
<evidence type="ECO:0000313" key="10">
    <source>
        <dbReference type="Ensembl" id="ENSPKIP00000024176.1"/>
    </source>
</evidence>
<feature type="compositionally biased region" description="Basic residues" evidence="8">
    <location>
        <begin position="551"/>
        <end position="561"/>
    </location>
</feature>
<evidence type="ECO:0000256" key="8">
    <source>
        <dbReference type="SAM" id="MobiDB-lite"/>
    </source>
</evidence>
<dbReference type="STRING" id="1676925.ENSPKIP00000024176"/>
<evidence type="ECO:0000256" key="6">
    <source>
        <dbReference type="ARBA" id="ARBA00022951"/>
    </source>
</evidence>
<dbReference type="PROSITE" id="PS51339">
    <property type="entry name" value="PPASE_MYOTUBULARIN"/>
    <property type="match status" value="1"/>
</dbReference>